<organism evidence="5 6">
    <name type="scientific">Pomacea canaliculata</name>
    <name type="common">Golden apple snail</name>
    <dbReference type="NCBI Taxonomy" id="400727"/>
    <lineage>
        <taxon>Eukaryota</taxon>
        <taxon>Metazoa</taxon>
        <taxon>Spiralia</taxon>
        <taxon>Lophotrochozoa</taxon>
        <taxon>Mollusca</taxon>
        <taxon>Gastropoda</taxon>
        <taxon>Caenogastropoda</taxon>
        <taxon>Architaenioglossa</taxon>
        <taxon>Ampullarioidea</taxon>
        <taxon>Ampullariidae</taxon>
        <taxon>Pomacea</taxon>
    </lineage>
</organism>
<dbReference type="OrthoDB" id="6083863at2759"/>
<keyword evidence="3" id="KW-0472">Membrane</keyword>
<evidence type="ECO:0000256" key="4">
    <source>
        <dbReference type="SAM" id="SignalP"/>
    </source>
</evidence>
<dbReference type="PANTHER" id="PTHR33562">
    <property type="entry name" value="ATILLA, ISOFORM B-RELATED-RELATED"/>
    <property type="match status" value="1"/>
</dbReference>
<sequence>MGSYQIIAFVLLVAVAVRKGLALECVQCNSFSTKDCDSNIEKYKLPCTEKFANATSCRKMEQEVYYDGDYHTRTIRQCALTDAPARCIERTGTYRVKIFYCHCKEDNCNGAGAVSISLGLSALAAVVSFLFKS</sequence>
<protein>
    <recommendedName>
        <fullName evidence="7">Protein quiver</fullName>
    </recommendedName>
</protein>
<dbReference type="SUPFAM" id="SSF57302">
    <property type="entry name" value="Snake toxin-like"/>
    <property type="match status" value="1"/>
</dbReference>
<dbReference type="AlphaFoldDB" id="A0A2T7Q162"/>
<dbReference type="InterPro" id="IPR050975">
    <property type="entry name" value="Sleep_regulator"/>
</dbReference>
<dbReference type="OMA" id="CNTANRI"/>
<evidence type="ECO:0000313" key="5">
    <source>
        <dbReference type="EMBL" id="PVD39380.1"/>
    </source>
</evidence>
<dbReference type="InterPro" id="IPR045860">
    <property type="entry name" value="Snake_toxin-like_sf"/>
</dbReference>
<evidence type="ECO:0000313" key="6">
    <source>
        <dbReference type="Proteomes" id="UP000245119"/>
    </source>
</evidence>
<evidence type="ECO:0008006" key="7">
    <source>
        <dbReference type="Google" id="ProtNLM"/>
    </source>
</evidence>
<keyword evidence="3" id="KW-1133">Transmembrane helix</keyword>
<gene>
    <name evidence="5" type="ORF">C0Q70_02010</name>
</gene>
<dbReference type="PANTHER" id="PTHR33562:SF2">
    <property type="entry name" value="PROTEIN QUIVER"/>
    <property type="match status" value="1"/>
</dbReference>
<dbReference type="Pfam" id="PF17064">
    <property type="entry name" value="QVR"/>
    <property type="match status" value="1"/>
</dbReference>
<dbReference type="GO" id="GO:0032222">
    <property type="term" value="P:regulation of synaptic transmission, cholinergic"/>
    <property type="evidence" value="ECO:0007669"/>
    <property type="project" value="InterPro"/>
</dbReference>
<proteinExistence type="predicted"/>
<reference evidence="5 6" key="1">
    <citation type="submission" date="2018-04" db="EMBL/GenBank/DDBJ databases">
        <title>The genome of golden apple snail Pomacea canaliculata provides insight into stress tolerance and invasive adaptation.</title>
        <authorList>
            <person name="Liu C."/>
            <person name="Liu B."/>
            <person name="Ren Y."/>
            <person name="Zhang Y."/>
            <person name="Wang H."/>
            <person name="Li S."/>
            <person name="Jiang F."/>
            <person name="Yin L."/>
            <person name="Zhang G."/>
            <person name="Qian W."/>
            <person name="Fan W."/>
        </authorList>
    </citation>
    <scope>NUCLEOTIDE SEQUENCE [LARGE SCALE GENOMIC DNA]</scope>
    <source>
        <strain evidence="5">SZHN2017</strain>
        <tissue evidence="5">Muscle</tissue>
    </source>
</reference>
<keyword evidence="1 4" id="KW-0732">Signal</keyword>
<dbReference type="EMBL" id="PZQS01000001">
    <property type="protein sequence ID" value="PVD39380.1"/>
    <property type="molecule type" value="Genomic_DNA"/>
</dbReference>
<comment type="caution">
    <text evidence="5">The sequence shown here is derived from an EMBL/GenBank/DDBJ whole genome shotgun (WGS) entry which is preliminary data.</text>
</comment>
<evidence type="ECO:0000256" key="3">
    <source>
        <dbReference type="SAM" id="Phobius"/>
    </source>
</evidence>
<feature type="chain" id="PRO_5015501083" description="Protein quiver" evidence="4">
    <location>
        <begin position="23"/>
        <end position="133"/>
    </location>
</feature>
<feature type="signal peptide" evidence="4">
    <location>
        <begin position="1"/>
        <end position="22"/>
    </location>
</feature>
<evidence type="ECO:0000256" key="2">
    <source>
        <dbReference type="ARBA" id="ARBA00023180"/>
    </source>
</evidence>
<accession>A0A2T7Q162</accession>
<keyword evidence="2" id="KW-0325">Glycoprotein</keyword>
<evidence type="ECO:0000256" key="1">
    <source>
        <dbReference type="ARBA" id="ARBA00022729"/>
    </source>
</evidence>
<keyword evidence="6" id="KW-1185">Reference proteome</keyword>
<dbReference type="Proteomes" id="UP000245119">
    <property type="component" value="Linkage Group LG1"/>
</dbReference>
<dbReference type="InterPro" id="IPR031424">
    <property type="entry name" value="QVR-like"/>
</dbReference>
<dbReference type="GO" id="GO:0030431">
    <property type="term" value="P:sleep"/>
    <property type="evidence" value="ECO:0007669"/>
    <property type="project" value="InterPro"/>
</dbReference>
<feature type="transmembrane region" description="Helical" evidence="3">
    <location>
        <begin position="110"/>
        <end position="131"/>
    </location>
</feature>
<name>A0A2T7Q162_POMCA</name>
<keyword evidence="3" id="KW-0812">Transmembrane</keyword>